<feature type="region of interest" description="Disordered" evidence="1">
    <location>
        <begin position="1"/>
        <end position="138"/>
    </location>
</feature>
<evidence type="ECO:0000313" key="3">
    <source>
        <dbReference type="Proteomes" id="UP000652761"/>
    </source>
</evidence>
<keyword evidence="3" id="KW-1185">Reference proteome</keyword>
<reference evidence="2" key="1">
    <citation type="submission" date="2017-07" db="EMBL/GenBank/DDBJ databases">
        <title>Taro Niue Genome Assembly and Annotation.</title>
        <authorList>
            <person name="Atibalentja N."/>
            <person name="Keating K."/>
            <person name="Fields C.J."/>
        </authorList>
    </citation>
    <scope>NUCLEOTIDE SEQUENCE</scope>
    <source>
        <strain evidence="2">Niue_2</strain>
        <tissue evidence="2">Leaf</tissue>
    </source>
</reference>
<protein>
    <submittedName>
        <fullName evidence="2">Uncharacterized protein</fullName>
    </submittedName>
</protein>
<name>A0A843VCQ0_COLES</name>
<evidence type="ECO:0000313" key="2">
    <source>
        <dbReference type="EMBL" id="MQL92966.1"/>
    </source>
</evidence>
<gene>
    <name evidence="2" type="ORF">Taro_025608</name>
</gene>
<dbReference type="EMBL" id="NMUH01001504">
    <property type="protein sequence ID" value="MQL92966.1"/>
    <property type="molecule type" value="Genomic_DNA"/>
</dbReference>
<accession>A0A843VCQ0</accession>
<organism evidence="2 3">
    <name type="scientific">Colocasia esculenta</name>
    <name type="common">Wild taro</name>
    <name type="synonym">Arum esculentum</name>
    <dbReference type="NCBI Taxonomy" id="4460"/>
    <lineage>
        <taxon>Eukaryota</taxon>
        <taxon>Viridiplantae</taxon>
        <taxon>Streptophyta</taxon>
        <taxon>Embryophyta</taxon>
        <taxon>Tracheophyta</taxon>
        <taxon>Spermatophyta</taxon>
        <taxon>Magnoliopsida</taxon>
        <taxon>Liliopsida</taxon>
        <taxon>Araceae</taxon>
        <taxon>Aroideae</taxon>
        <taxon>Colocasieae</taxon>
        <taxon>Colocasia</taxon>
    </lineage>
</organism>
<sequence length="138" mass="15172">MTPAELAESNMRKQTLGTHPPRQRSSRNTRATTCDQSLTTQALTSRISTRSGRNNQVSPRETPSNQVRTNVSPQARPPQTSTGSRAHKQNHPAPQTLHEVRETTHSGATTDGTKEQVTETTVGCLQKTPRENPQNGKH</sequence>
<evidence type="ECO:0000256" key="1">
    <source>
        <dbReference type="SAM" id="MobiDB-lite"/>
    </source>
</evidence>
<proteinExistence type="predicted"/>
<dbReference type="AlphaFoldDB" id="A0A843VCQ0"/>
<comment type="caution">
    <text evidence="2">The sequence shown here is derived from an EMBL/GenBank/DDBJ whole genome shotgun (WGS) entry which is preliminary data.</text>
</comment>
<feature type="compositionally biased region" description="Polar residues" evidence="1">
    <location>
        <begin position="28"/>
        <end position="84"/>
    </location>
</feature>
<dbReference type="Proteomes" id="UP000652761">
    <property type="component" value="Unassembled WGS sequence"/>
</dbReference>